<dbReference type="RefSeq" id="WP_289413009.1">
    <property type="nucleotide sequence ID" value="NZ_JAQIBD010000001.1"/>
</dbReference>
<evidence type="ECO:0000256" key="13">
    <source>
        <dbReference type="SAM" id="SignalP"/>
    </source>
</evidence>
<gene>
    <name evidence="14" type="ORF">PGH07_04935</name>
</gene>
<keyword evidence="9 13" id="KW-0732">Signal</keyword>
<evidence type="ECO:0000256" key="10">
    <source>
        <dbReference type="ARBA" id="ARBA00023026"/>
    </source>
</evidence>
<feature type="chain" id="PRO_5046233981" evidence="13">
    <location>
        <begin position="20"/>
        <end position="417"/>
    </location>
</feature>
<evidence type="ECO:0000256" key="11">
    <source>
        <dbReference type="ARBA" id="ARBA00023136"/>
    </source>
</evidence>
<evidence type="ECO:0000256" key="12">
    <source>
        <dbReference type="ARBA" id="ARBA00023237"/>
    </source>
</evidence>
<dbReference type="InterPro" id="IPR005831">
    <property type="entry name" value="Aerolysin/haemolysin_CS"/>
</dbReference>
<evidence type="ECO:0000256" key="6">
    <source>
        <dbReference type="ARBA" id="ARBA00022525"/>
    </source>
</evidence>
<keyword evidence="12" id="KW-0998">Cell outer membrane</keyword>
<comment type="similarity">
    <text evidence="4">Belongs to the aerolysin family.</text>
</comment>
<protein>
    <submittedName>
        <fullName evidence="14">Outer membrane protein transport protein</fullName>
    </submittedName>
</protein>
<keyword evidence="6" id="KW-0964">Secreted</keyword>
<evidence type="ECO:0000256" key="4">
    <source>
        <dbReference type="ARBA" id="ARBA00009831"/>
    </source>
</evidence>
<reference evidence="14" key="1">
    <citation type="submission" date="2023-01" db="EMBL/GenBank/DDBJ databases">
        <title>Sulfurovum sp. zt1-1 genome assembly.</title>
        <authorList>
            <person name="Wang J."/>
        </authorList>
    </citation>
    <scope>NUCLEOTIDE SEQUENCE</scope>
    <source>
        <strain evidence="14">Zt1-1</strain>
    </source>
</reference>
<evidence type="ECO:0000256" key="5">
    <source>
        <dbReference type="ARBA" id="ARBA00022452"/>
    </source>
</evidence>
<keyword evidence="7" id="KW-0800">Toxin</keyword>
<name>A0ABT7QXF3_9BACT</name>
<dbReference type="Gene3D" id="2.40.160.60">
    <property type="entry name" value="Outer membrane protein transport protein (OMPP1/FadL/TodX)"/>
    <property type="match status" value="1"/>
</dbReference>
<dbReference type="SUPFAM" id="SSF56935">
    <property type="entry name" value="Porins"/>
    <property type="match status" value="1"/>
</dbReference>
<evidence type="ECO:0000313" key="15">
    <source>
        <dbReference type="Proteomes" id="UP001169069"/>
    </source>
</evidence>
<evidence type="ECO:0000256" key="3">
    <source>
        <dbReference type="ARBA" id="ARBA00008163"/>
    </source>
</evidence>
<evidence type="ECO:0000256" key="2">
    <source>
        <dbReference type="ARBA" id="ARBA00004613"/>
    </source>
</evidence>
<dbReference type="InterPro" id="IPR005017">
    <property type="entry name" value="OMPP1/FadL/TodX"/>
</dbReference>
<evidence type="ECO:0000256" key="8">
    <source>
        <dbReference type="ARBA" id="ARBA00022692"/>
    </source>
</evidence>
<comment type="caution">
    <text evidence="14">The sequence shown here is derived from an EMBL/GenBank/DDBJ whole genome shotgun (WGS) entry which is preliminary data.</text>
</comment>
<keyword evidence="5" id="KW-1134">Transmembrane beta strand</keyword>
<evidence type="ECO:0000313" key="14">
    <source>
        <dbReference type="EMBL" id="MDM5271514.1"/>
    </source>
</evidence>
<dbReference type="EMBL" id="JAQIBD010000001">
    <property type="protein sequence ID" value="MDM5271514.1"/>
    <property type="molecule type" value="Genomic_DNA"/>
</dbReference>
<dbReference type="PANTHER" id="PTHR35093:SF8">
    <property type="entry name" value="OUTER MEMBRANE PROTEIN NMB0088-RELATED"/>
    <property type="match status" value="1"/>
</dbReference>
<feature type="signal peptide" evidence="13">
    <location>
        <begin position="1"/>
        <end position="19"/>
    </location>
</feature>
<sequence>MKMVKGLALSAAASSLVLAGGYKLPENSINSTALSAAYVAHTMGADTAYFNPANMAFMEDKHYVEGALTLVRLPSNEYMLIDPYSGESNNENILVPSGHYVSKAMGDFRWGVSLVAPGGLTKQWETPIQKLFAEEFTLKIIELNPSFSYKVNDQFAIGGGVRAIYSEGVVKSDGAEASTIPGFEGYNLKRVMEGDTVEFGYNLALAYRPASDINVAVTYRSKVDLREQGTAQLYYSGALVYDGDSCVSVPLPAALNVAISKTWDEKFTLEFNYERTYWSAYEDLDFNYAAALPSPELTYFFDAPKAKNWKDTNTFRVGATMELNEKLTAMMGFAIDKSPAPLETLGFELPDSDAKIFSMGFRVKQSEQLSWGASFLYDSKESISMPAGISDNPILANGGSFHEGGAFLTTVGIAYEY</sequence>
<keyword evidence="11" id="KW-0472">Membrane</keyword>
<accession>A0ABT7QXF3</accession>
<keyword evidence="10" id="KW-0843">Virulence</keyword>
<dbReference type="PANTHER" id="PTHR35093">
    <property type="entry name" value="OUTER MEMBRANE PROTEIN NMB0088-RELATED"/>
    <property type="match status" value="1"/>
</dbReference>
<evidence type="ECO:0000256" key="7">
    <source>
        <dbReference type="ARBA" id="ARBA00022656"/>
    </source>
</evidence>
<comment type="similarity">
    <text evidence="3">Belongs to the OmpP1/FadL family.</text>
</comment>
<proteinExistence type="inferred from homology"/>
<keyword evidence="8" id="KW-0812">Transmembrane</keyword>
<dbReference type="PROSITE" id="PS00274">
    <property type="entry name" value="AEROLYSIN"/>
    <property type="match status" value="1"/>
</dbReference>
<evidence type="ECO:0000256" key="1">
    <source>
        <dbReference type="ARBA" id="ARBA00004571"/>
    </source>
</evidence>
<dbReference type="Proteomes" id="UP001169069">
    <property type="component" value="Unassembled WGS sequence"/>
</dbReference>
<dbReference type="Pfam" id="PF03349">
    <property type="entry name" value="Toluene_X"/>
    <property type="match status" value="1"/>
</dbReference>
<keyword evidence="15" id="KW-1185">Reference proteome</keyword>
<organism evidence="14 15">
    <name type="scientific">Sulfurovum zhangzhouensis</name>
    <dbReference type="NCBI Taxonomy" id="3019067"/>
    <lineage>
        <taxon>Bacteria</taxon>
        <taxon>Pseudomonadati</taxon>
        <taxon>Campylobacterota</taxon>
        <taxon>Epsilonproteobacteria</taxon>
        <taxon>Campylobacterales</taxon>
        <taxon>Sulfurovaceae</taxon>
        <taxon>Sulfurovum</taxon>
    </lineage>
</organism>
<evidence type="ECO:0000256" key="9">
    <source>
        <dbReference type="ARBA" id="ARBA00022729"/>
    </source>
</evidence>
<comment type="subcellular location">
    <subcellularLocation>
        <location evidence="1">Cell outer membrane</location>
        <topology evidence="1">Multi-pass membrane protein</topology>
    </subcellularLocation>
    <subcellularLocation>
        <location evidence="2">Secreted</location>
    </subcellularLocation>
</comment>